<keyword evidence="3" id="KW-1185">Reference proteome</keyword>
<accession>A0A851YUS9</accession>
<dbReference type="GO" id="GO:0005815">
    <property type="term" value="C:microtubule organizing center"/>
    <property type="evidence" value="ECO:0007669"/>
    <property type="project" value="TreeGrafter"/>
</dbReference>
<reference evidence="2" key="1">
    <citation type="submission" date="2019-09" db="EMBL/GenBank/DDBJ databases">
        <title>Bird 10,000 Genomes (B10K) Project - Family phase.</title>
        <authorList>
            <person name="Zhang G."/>
        </authorList>
    </citation>
    <scope>NUCLEOTIDE SEQUENCE</scope>
    <source>
        <strain evidence="2">B10K-DU-024-03</strain>
        <tissue evidence="2">Muscle</tissue>
    </source>
</reference>
<evidence type="ECO:0000259" key="1">
    <source>
        <dbReference type="Pfam" id="PF14908"/>
    </source>
</evidence>
<feature type="non-terminal residue" evidence="2">
    <location>
        <position position="1"/>
    </location>
</feature>
<evidence type="ECO:0000313" key="3">
    <source>
        <dbReference type="Proteomes" id="UP000648918"/>
    </source>
</evidence>
<feature type="domain" description="CCDC81 HU" evidence="1">
    <location>
        <begin position="13"/>
        <end position="91"/>
    </location>
</feature>
<dbReference type="OrthoDB" id="125906at2759"/>
<comment type="caution">
    <text evidence="2">The sequence shown here is derived from an EMBL/GenBank/DDBJ whole genome shotgun (WGS) entry which is preliminary data.</text>
</comment>
<feature type="non-terminal residue" evidence="2">
    <location>
        <position position="148"/>
    </location>
</feature>
<dbReference type="PANTHER" id="PTHR14362">
    <property type="entry name" value="COILED-COIL DOMAIN-CONTAINING PROTEIN 81"/>
    <property type="match status" value="1"/>
</dbReference>
<proteinExistence type="predicted"/>
<dbReference type="EMBL" id="WBNJ01000181">
    <property type="protein sequence ID" value="NXD81778.1"/>
    <property type="molecule type" value="Genomic_DNA"/>
</dbReference>
<dbReference type="AlphaFoldDB" id="A0A851YUS9"/>
<name>A0A851YUS9_9AVES</name>
<dbReference type="Proteomes" id="UP000648918">
    <property type="component" value="Unassembled WGS sequence"/>
</dbReference>
<dbReference type="Pfam" id="PF14908">
    <property type="entry name" value="HU-CCDC81_euk_1"/>
    <property type="match status" value="1"/>
</dbReference>
<sequence length="148" mass="17035">AKMIKYLLMKPLRPDDFPVLKELTTSEICQIWDATSQYICRQLLEKKGVAIGIGTFALMSAHATIEKDEVLPVEKPIFQPCRFLKKFYQLKCTKTKIPDETPRVLLDFKHIATGIHFCPEAVEKCLHETLRFPAEALHDKKEVEFSSQ</sequence>
<organism evidence="2 3">
    <name type="scientific">Halcyon senegalensis</name>
    <dbReference type="NCBI Taxonomy" id="342381"/>
    <lineage>
        <taxon>Eukaryota</taxon>
        <taxon>Metazoa</taxon>
        <taxon>Chordata</taxon>
        <taxon>Craniata</taxon>
        <taxon>Vertebrata</taxon>
        <taxon>Euteleostomi</taxon>
        <taxon>Archelosauria</taxon>
        <taxon>Archosauria</taxon>
        <taxon>Dinosauria</taxon>
        <taxon>Saurischia</taxon>
        <taxon>Theropoda</taxon>
        <taxon>Coelurosauria</taxon>
        <taxon>Aves</taxon>
        <taxon>Neognathae</taxon>
        <taxon>Neoaves</taxon>
        <taxon>Telluraves</taxon>
        <taxon>Coraciimorphae</taxon>
        <taxon>Coraciiformes</taxon>
        <taxon>Alcedinidae</taxon>
        <taxon>Halcyon</taxon>
    </lineage>
</organism>
<dbReference type="InterPro" id="IPR026295">
    <property type="entry name" value="CCD81"/>
</dbReference>
<dbReference type="InterPro" id="IPR028034">
    <property type="entry name" value="HU-CCDC81"/>
</dbReference>
<dbReference type="PANTHER" id="PTHR14362:SF2">
    <property type="entry name" value="COILED-COIL DOMAIN-CONTAINING PROTEIN 81"/>
    <property type="match status" value="1"/>
</dbReference>
<gene>
    <name evidence="2" type="primary">Ccdc81_1</name>
    <name evidence="2" type="ORF">HALSEN_R06743</name>
</gene>
<evidence type="ECO:0000313" key="2">
    <source>
        <dbReference type="EMBL" id="NXD81778.1"/>
    </source>
</evidence>
<protein>
    <submittedName>
        <fullName evidence="2">CCD81 protein</fullName>
    </submittedName>
</protein>